<dbReference type="GO" id="GO:0000209">
    <property type="term" value="P:protein polyubiquitination"/>
    <property type="evidence" value="ECO:0000250"/>
    <property type="project" value="FlyBase"/>
</dbReference>
<name>M9PDP1_DROME</name>
<feature type="transmembrane region" description="Helical" evidence="20">
    <location>
        <begin position="286"/>
        <end position="308"/>
    </location>
</feature>
<dbReference type="InterPro" id="IPR013083">
    <property type="entry name" value="Znf_RING/FYVE/PHD"/>
</dbReference>
<reference evidence="22 24" key="10">
    <citation type="journal article" date="2015" name="G3 (Bethesda)">
        <title>Gene Model Annotations for Drosophila melanogaster: The Rule-Benders.</title>
        <authorList>
            <consortium name="FlyBase Consortium"/>
            <person name="Crosby M.A."/>
            <person name="Gramates L.S."/>
            <person name="Dos Santos G."/>
            <person name="Matthews B.B."/>
            <person name="St Pierre S.E."/>
            <person name="Zhou P."/>
            <person name="Schroeder A.J."/>
            <person name="Falls K."/>
            <person name="Emmert D.B."/>
            <person name="Russo S.M."/>
            <person name="Gelbart W.M."/>
            <person name="null"/>
        </authorList>
    </citation>
    <scope>NUCLEOTIDE SEQUENCE [LARGE SCALE GENOMIC DNA]</scope>
    <source>
        <strain evidence="24">Berkeley</strain>
    </source>
</reference>
<evidence type="ECO:0000313" key="22">
    <source>
        <dbReference type="EMBL" id="AGB95057.1"/>
    </source>
</evidence>
<keyword evidence="7 20" id="KW-0812">Transmembrane</keyword>
<reference evidence="22 24" key="8">
    <citation type="journal article" date="2007" name="Science">
        <title>Sequence finishing and mapping of Drosophila melanogaster heterochromatin.</title>
        <authorList>
            <person name="Hoskins R.A."/>
            <person name="Carlson J.W."/>
            <person name="Kennedy C."/>
            <person name="Acevedo D."/>
            <person name="Evans-Holm M."/>
            <person name="Frise E."/>
            <person name="Wan K.H."/>
            <person name="Park S."/>
            <person name="Mendez-Lago M."/>
            <person name="Rossi F."/>
            <person name="Villasante A."/>
            <person name="Dimitri P."/>
            <person name="Karpen G.H."/>
            <person name="Celniker S.E."/>
        </authorList>
    </citation>
    <scope>NUCLEOTIDE SEQUENCE [LARGE SCALE GENOMIC DNA]</scope>
    <source>
        <strain evidence="24">Berkeley</strain>
    </source>
</reference>
<feature type="transmembrane region" description="Helical" evidence="20">
    <location>
        <begin position="168"/>
        <end position="187"/>
    </location>
</feature>
<dbReference type="OMA" id="IIVFPRM"/>
<evidence type="ECO:0000256" key="20">
    <source>
        <dbReference type="SAM" id="Phobius"/>
    </source>
</evidence>
<dbReference type="Pfam" id="PF12906">
    <property type="entry name" value="RINGv"/>
    <property type="match status" value="1"/>
</dbReference>
<dbReference type="RefSeq" id="NP_001259211.1">
    <property type="nucleotide sequence ID" value="NM_001272282.1"/>
</dbReference>
<reference evidence="22 24" key="1">
    <citation type="journal article" date="2000" name="Science">
        <title>The genome sequence of Drosophila melanogaster.</title>
        <authorList>
            <person name="Adams M.D."/>
            <person name="Celniker S.E."/>
            <person name="Holt R.A."/>
            <person name="Evans C.A."/>
            <person name="Gocayne J.D."/>
            <person name="Amanatides P.G."/>
            <person name="Scherer S.E."/>
            <person name="Li P.W."/>
            <person name="Hoskins R.A."/>
            <person name="Galle R.F."/>
            <person name="George R.A."/>
            <person name="Lewis S.E."/>
            <person name="Richards S."/>
            <person name="Ashburner M."/>
            <person name="Henderson S.N."/>
            <person name="Sutton G.G."/>
            <person name="Wortman J.R."/>
            <person name="Yandell M.D."/>
            <person name="Zhang Q."/>
            <person name="Chen L.X."/>
            <person name="Brandon R.C."/>
            <person name="Rogers Y.H."/>
            <person name="Blazej R.G."/>
            <person name="Champe M."/>
            <person name="Pfeiffer B.D."/>
            <person name="Wan K.H."/>
            <person name="Doyle C."/>
            <person name="Baxter E.G."/>
            <person name="Helt G."/>
            <person name="Nelson C.R."/>
            <person name="Gabor G.L."/>
            <person name="Abril J.F."/>
            <person name="Agbayani A."/>
            <person name="An H.J."/>
            <person name="Andrews-Pfannkoch C."/>
            <person name="Baldwin D."/>
            <person name="Ballew R.M."/>
            <person name="Basu A."/>
            <person name="Baxendale J."/>
            <person name="Bayraktaroglu L."/>
            <person name="Beasley E.M."/>
            <person name="Beeson K.Y."/>
            <person name="Benos P.V."/>
            <person name="Berman B.P."/>
            <person name="Bhandari D."/>
            <person name="Bolshakov S."/>
            <person name="Borkova D."/>
            <person name="Botchan M.R."/>
            <person name="Bouck J."/>
            <person name="Brokstein P."/>
            <person name="Brottier P."/>
            <person name="Burtis K.C."/>
            <person name="Busam D.A."/>
            <person name="Butler H."/>
            <person name="Cadieu E."/>
            <person name="Center A."/>
            <person name="Chandra I."/>
            <person name="Cherry J.M."/>
            <person name="Cawley S."/>
            <person name="Dahlke C."/>
            <person name="Davenport L.B."/>
            <person name="Davies P."/>
            <person name="de Pablos B."/>
            <person name="Delcher A."/>
            <person name="Deng Z."/>
            <person name="Mays A.D."/>
            <person name="Dew I."/>
            <person name="Dietz S.M."/>
            <person name="Dodson K."/>
            <person name="Doup L.E."/>
            <person name="Downes M."/>
            <person name="Dugan-Rocha S."/>
            <person name="Dunkov B.C."/>
            <person name="Dunn P."/>
            <person name="Durbin K.J."/>
            <person name="Evangelista C.C."/>
            <person name="Ferraz C."/>
            <person name="Ferriera S."/>
            <person name="Fleischmann W."/>
            <person name="Fosler C."/>
            <person name="Gabrielian A.E."/>
            <person name="Garg N.S."/>
            <person name="Gelbart W.M."/>
            <person name="Glasser K."/>
            <person name="Glodek A."/>
            <person name="Gong F."/>
            <person name="Gorrell J.H."/>
            <person name="Gu Z."/>
            <person name="Guan P."/>
            <person name="Harris M."/>
            <person name="Harris N.L."/>
            <person name="Harvey D."/>
            <person name="Heiman T.J."/>
            <person name="Hernandez J.R."/>
            <person name="Houck J."/>
            <person name="Hostin D."/>
            <person name="Houston K.A."/>
            <person name="Howland T.J."/>
            <person name="Wei M.H."/>
            <person name="Ibegwam C."/>
            <person name="Jalali M."/>
            <person name="Kalush F."/>
            <person name="Karpen G.H."/>
            <person name="Ke Z."/>
            <person name="Kennison J.A."/>
            <person name="Ketchum K.A."/>
            <person name="Kimmel B.E."/>
            <person name="Kodira C.D."/>
            <person name="Kraft C."/>
            <person name="Kravitz S."/>
            <person name="Kulp D."/>
            <person name="Lai Z."/>
            <person name="Lasko P."/>
            <person name="Lei Y."/>
            <person name="Levitsky A.A."/>
            <person name="Li J."/>
            <person name="Li Z."/>
            <person name="Liang Y."/>
            <person name="Lin X."/>
            <person name="Liu X."/>
            <person name="Mattei B."/>
            <person name="McIntosh T.C."/>
            <person name="McLeod M.P."/>
            <person name="McPherson D."/>
            <person name="Merkulov G."/>
            <person name="Milshina N.V."/>
            <person name="Mobarry C."/>
            <person name="Morris J."/>
            <person name="Moshrefi A."/>
            <person name="Mount S.M."/>
            <person name="Moy M."/>
            <person name="Murphy B."/>
            <person name="Murphy L."/>
            <person name="Muzny D.M."/>
            <person name="Nelson D.L."/>
            <person name="Nelson D.R."/>
            <person name="Nelson K.A."/>
            <person name="Nixon K."/>
            <person name="Nusskern D.R."/>
            <person name="Pacleb J.M."/>
            <person name="Palazzolo M."/>
            <person name="Pittman G.S."/>
            <person name="Pan S."/>
            <person name="Pollard J."/>
            <person name="Puri V."/>
            <person name="Reese M.G."/>
            <person name="Reinert K."/>
            <person name="Remington K."/>
            <person name="Saunders R.D."/>
            <person name="Scheeler F."/>
            <person name="Shen H."/>
            <person name="Shue B.C."/>
            <person name="Siden-Kiamos I."/>
            <person name="Simpson M."/>
            <person name="Skupski M.P."/>
            <person name="Smith T."/>
            <person name="Spier E."/>
            <person name="Spradling A.C."/>
            <person name="Stapleton M."/>
            <person name="Strong R."/>
            <person name="Sun E."/>
            <person name="Svirskas R."/>
            <person name="Tector C."/>
            <person name="Turner R."/>
            <person name="Venter E."/>
            <person name="Wang A.H."/>
            <person name="Wang X."/>
            <person name="Wang Z.Y."/>
            <person name="Wassarman D.A."/>
            <person name="Weinstock G.M."/>
            <person name="Weissenbach J."/>
            <person name="Williams S.M."/>
            <person name="WoodageT"/>
            <person name="Worley K.C."/>
            <person name="Wu D."/>
            <person name="Yang S."/>
            <person name="Yao Q.A."/>
            <person name="Ye J."/>
            <person name="Yeh R.F."/>
            <person name="Zaveri J.S."/>
            <person name="Zhan M."/>
            <person name="Zhang G."/>
            <person name="Zhao Q."/>
            <person name="Zheng L."/>
            <person name="Zheng X.H."/>
            <person name="Zhong F.N."/>
            <person name="Zhong W."/>
            <person name="Zhou X."/>
            <person name="Zhu S."/>
            <person name="Zhu X."/>
            <person name="Smith H.O."/>
            <person name="Gibbs R.A."/>
            <person name="Myers E.W."/>
            <person name="Rubin G.M."/>
            <person name="Venter J.C."/>
        </authorList>
    </citation>
    <scope>NUCLEOTIDE SEQUENCE [LARGE SCALE GENOMIC DNA]</scope>
    <source>
        <strain evidence="24">Berkeley</strain>
    </source>
</reference>
<evidence type="ECO:0000256" key="11">
    <source>
        <dbReference type="ARBA" id="ARBA00022787"/>
    </source>
</evidence>
<keyword evidence="13 20" id="KW-1133">Transmembrane helix</keyword>
<evidence type="ECO:0000256" key="4">
    <source>
        <dbReference type="ARBA" id="ARBA00004906"/>
    </source>
</evidence>
<keyword evidence="6" id="KW-0808">Transferase</keyword>
<dbReference type="GO" id="GO:0005741">
    <property type="term" value="C:mitochondrial outer membrane"/>
    <property type="evidence" value="ECO:0000250"/>
    <property type="project" value="FlyBase"/>
</dbReference>
<dbReference type="GO" id="GO:0005789">
    <property type="term" value="C:endoplasmic reticulum membrane"/>
    <property type="evidence" value="ECO:0000250"/>
    <property type="project" value="FlyBase"/>
</dbReference>
<dbReference type="FunCoup" id="M9PDP1">
    <property type="interactions" value="2"/>
</dbReference>
<dbReference type="Proteomes" id="UP000000803">
    <property type="component" value="Chromosome X"/>
</dbReference>
<reference evidence="22 24" key="7">
    <citation type="journal article" date="2007" name="Science">
        <title>The Release 5.1 annotation of Drosophila melanogaster heterochromatin.</title>
        <authorList>
            <person name="Smith C.D."/>
            <person name="Shu S."/>
            <person name="Mungall C.J."/>
            <person name="Karpen G.H."/>
        </authorList>
    </citation>
    <scope>NUCLEOTIDE SEQUENCE [LARGE SCALE GENOMIC DNA]</scope>
    <source>
        <strain evidence="24">Berkeley</strain>
    </source>
</reference>
<feature type="transmembrane region" description="Helical" evidence="20">
    <location>
        <begin position="129"/>
        <end position="156"/>
    </location>
</feature>
<evidence type="ECO:0000256" key="16">
    <source>
        <dbReference type="ARBA" id="ARBA00040151"/>
    </source>
</evidence>
<evidence type="ECO:0000256" key="3">
    <source>
        <dbReference type="ARBA" id="ARBA00004294"/>
    </source>
</evidence>
<dbReference type="SUPFAM" id="SSF57850">
    <property type="entry name" value="RING/U-box"/>
    <property type="match status" value="1"/>
</dbReference>
<dbReference type="GO" id="GO:0008270">
    <property type="term" value="F:zinc ion binding"/>
    <property type="evidence" value="ECO:0000255"/>
    <property type="project" value="FlyBase"/>
</dbReference>
<comment type="pathway">
    <text evidence="4">Protein modification; protein ubiquitination.</text>
</comment>
<evidence type="ECO:0000256" key="1">
    <source>
        <dbReference type="ARBA" id="ARBA00000900"/>
    </source>
</evidence>
<dbReference type="Bgee" id="FBgn0029661">
    <property type="expression patterns" value="Expressed in mid-late elongation-stage spermatid (Drosophila) in testis and 20 other cell types or tissues"/>
</dbReference>
<accession>M9PDP1</accession>
<dbReference type="InParanoid" id="M9PDP1"/>
<dbReference type="GO" id="GO:0004842">
    <property type="term" value="F:ubiquitin-protein transferase activity"/>
    <property type="evidence" value="ECO:0000250"/>
    <property type="project" value="FlyBase"/>
</dbReference>
<evidence type="ECO:0000256" key="5">
    <source>
        <dbReference type="ARBA" id="ARBA00012483"/>
    </source>
</evidence>
<dbReference type="PANTHER" id="PTHR46283">
    <property type="entry name" value="E3 UBIQUITIN-PROTEIN LIGASE MARCH5"/>
    <property type="match status" value="1"/>
</dbReference>
<dbReference type="EMBL" id="AE014298">
    <property type="protein sequence ID" value="AGB95057.1"/>
    <property type="molecule type" value="Genomic_DNA"/>
</dbReference>
<dbReference type="GO" id="GO:0090140">
    <property type="term" value="P:regulation of mitochondrial fission"/>
    <property type="evidence" value="ECO:0000318"/>
    <property type="project" value="GO_Central"/>
</dbReference>
<reference evidence="22 24" key="2">
    <citation type="journal article" date="2002" name="Genome Biol.">
        <title>Finishing a whole-genome shotgun: release 3 of the Drosophila melanogaster euchromatic genome sequence.</title>
        <authorList>
            <person name="Celniker S.E."/>
            <person name="Wheeler D.A."/>
            <person name="Kronmiller B."/>
            <person name="Carlson J.W."/>
            <person name="Halpern A."/>
            <person name="Patel S."/>
            <person name="Adams M."/>
            <person name="Champe M."/>
            <person name="Dugan S.P."/>
            <person name="Frise E."/>
            <person name="Hodgson A."/>
            <person name="George R.A."/>
            <person name="Hoskins R.A."/>
            <person name="Laverty T."/>
            <person name="Muzny D.M."/>
            <person name="Nelson C.R."/>
            <person name="Pacleb J.M."/>
            <person name="Park S."/>
            <person name="Pfeiffer B.D."/>
            <person name="Richards S."/>
            <person name="Sodergren E.J."/>
            <person name="Svirskas R."/>
            <person name="Tabor P.E."/>
            <person name="Wan K."/>
            <person name="Stapleton M."/>
            <person name="Sutton G.G."/>
            <person name="Venter C."/>
            <person name="Weinstock G."/>
            <person name="Scherer S.E."/>
            <person name="Myers E.W."/>
            <person name="Gibbs R.A."/>
            <person name="Rubin G.M."/>
        </authorList>
    </citation>
    <scope>NUCLEOTIDE SEQUENCE [LARGE SCALE GENOMIC DNA]</scope>
    <source>
        <strain evidence="24">Berkeley</strain>
    </source>
</reference>
<dbReference type="PhylomeDB" id="M9PDP1"/>
<sequence>MDSNQEIYFQPRCMSDHMEMRGSGGSNPLSQHSELSNADGERICWICFATSEDNPHAHWVQPCQCRGDTKWVHQSCLYRWIDEKQLGDRRQTVICQQCQTEYIMVFPQMNPIARVLEKLDYAVRRICPFLVLGMFLCCIYWIALTYGAFTIIQVVGQDRAMQLMENKVILLVGLPFIPVGLILFRLVRWKDAVLKAMRSIYIYIPRKLPFFHRTNQSEGASRDLGDLGDLDDLSVSSSSSISLPPIQHNPSITEPFYISRLICGAFFLPTFATTVGNVFFGRLDDALQRTILGGIAYIGIKGLLKMYLDQKLYLRRLGRCILNYTDENVRMIDQHTQDNSNYNPNQGSNDDDRQFAGFNESIDDSFSVHTTDSAVGDASSIQIVVQ</sequence>
<proteinExistence type="predicted"/>
<evidence type="ECO:0000256" key="7">
    <source>
        <dbReference type="ARBA" id="ARBA00022692"/>
    </source>
</evidence>
<dbReference type="GeneID" id="31315"/>
<protein>
    <recommendedName>
        <fullName evidence="16">E3 ubiquitin-protein ligase MARCHF5</fullName>
        <ecNumber evidence="5">2.3.2.27</ecNumber>
    </recommendedName>
    <alternativeName>
        <fullName evidence="18">Membrane-associated RING finger protein 5</fullName>
    </alternativeName>
    <alternativeName>
        <fullName evidence="17">Membrane-associated RING-CH protein V</fullName>
    </alternativeName>
    <alternativeName>
        <fullName evidence="19">RING-type E3 ubiquitin transferase MARCHF5</fullName>
    </alternativeName>
</protein>
<reference evidence="22 24" key="6">
    <citation type="journal article" date="2005" name="PLoS Comput. Biol.">
        <title>Combined evidence annotation of transposable elements in genome sequences.</title>
        <authorList>
            <person name="Quesneville H."/>
            <person name="Bergman C.M."/>
            <person name="Andrieu O."/>
            <person name="Autard D."/>
            <person name="Nouaud D."/>
            <person name="Ashburner M."/>
            <person name="Anxolabehere D."/>
        </authorList>
    </citation>
    <scope>NUCLEOTIDE SEQUENCE [LARGE SCALE GENOMIC DNA]</scope>
    <source>
        <strain evidence="24">Berkeley</strain>
    </source>
</reference>
<dbReference type="PaxDb" id="7227-FBpp0302614"/>
<dbReference type="STRING" id="7227.FBpp0302614"/>
<keyword evidence="15 20" id="KW-0472">Membrane</keyword>
<dbReference type="SMART" id="SM00744">
    <property type="entry name" value="RINGv"/>
    <property type="match status" value="1"/>
</dbReference>
<dbReference type="Gene3D" id="3.30.40.10">
    <property type="entry name" value="Zinc/RING finger domain, C3HC4 (zinc finger)"/>
    <property type="match status" value="1"/>
</dbReference>
<feature type="domain" description="RING-CH-type" evidence="21">
    <location>
        <begin position="36"/>
        <end position="105"/>
    </location>
</feature>
<evidence type="ECO:0000256" key="14">
    <source>
        <dbReference type="ARBA" id="ARBA00023128"/>
    </source>
</evidence>
<keyword evidence="14" id="KW-0496">Mitochondrion</keyword>
<dbReference type="OrthoDB" id="5817083at2759"/>
<reference evidence="22 24" key="9">
    <citation type="journal article" date="2015" name="G3 (Bethesda)">
        <title>Gene Model Annotations for Drosophila melanogaster: Impact of High-Throughput Data.</title>
        <authorList>
            <consortium name="FlyBase Consortium"/>
            <person name="Matthews B.B."/>
            <person name="Dos Santos G."/>
            <person name="Crosby M.A."/>
            <person name="Emmert D.B."/>
            <person name="St Pierre S.E."/>
            <person name="Gramates L.S."/>
            <person name="Zhou P."/>
            <person name="Schroeder A.J."/>
            <person name="Falls K."/>
            <person name="Strelets V."/>
            <person name="Russo S.M."/>
            <person name="Gelbart W.M."/>
            <person name="null"/>
        </authorList>
    </citation>
    <scope>NUCLEOTIDE SEQUENCE [LARGE SCALE GENOMIC DNA]</scope>
    <source>
        <strain evidence="24">Berkeley</strain>
    </source>
</reference>
<dbReference type="FunFam" id="3.30.40.10:FF:000262">
    <property type="entry name" value="E3 ubiquitin-protein ligase MARCH5"/>
    <property type="match status" value="1"/>
</dbReference>
<dbReference type="ExpressionAtlas" id="M9PDP1">
    <property type="expression patterns" value="baseline and differential"/>
</dbReference>
<reference evidence="22 24" key="4">
    <citation type="journal article" date="2002" name="Genome Biol.">
        <title>The transposable elements of the Drosophila melanogaster euchromatin: a genomics perspective.</title>
        <authorList>
            <person name="Kaminker J.S."/>
            <person name="Bergman C.M."/>
            <person name="Kronmiller B."/>
            <person name="Carlson J."/>
            <person name="Svirskas R."/>
            <person name="Patel S."/>
            <person name="Frise E."/>
            <person name="Wheeler D.A."/>
            <person name="Lewis S.E."/>
            <person name="Rubin G.M."/>
            <person name="Ashburner M."/>
            <person name="Celniker S.E."/>
        </authorList>
    </citation>
    <scope>NUCLEOTIDE SEQUENCE [LARGE SCALE GENOMIC DNA]</scope>
    <source>
        <strain evidence="24">Berkeley</strain>
    </source>
</reference>
<evidence type="ECO:0000313" key="23">
    <source>
        <dbReference type="FlyBase" id="FBgn0029661"/>
    </source>
</evidence>
<dbReference type="AlphaFoldDB" id="M9PDP1"/>
<evidence type="ECO:0000256" key="19">
    <source>
        <dbReference type="ARBA" id="ARBA00043231"/>
    </source>
</evidence>
<evidence type="ECO:0000256" key="18">
    <source>
        <dbReference type="ARBA" id="ARBA00043185"/>
    </source>
</evidence>
<dbReference type="KEGG" id="dme:Dmel_CG16781"/>
<dbReference type="FlyBase" id="FBgn0029661">
    <property type="gene designation" value="CG16781"/>
</dbReference>
<keyword evidence="9" id="KW-0863">Zinc-finger</keyword>
<organism evidence="22 24">
    <name type="scientific">Drosophila melanogaster</name>
    <name type="common">Fruit fly</name>
    <dbReference type="NCBI Taxonomy" id="7227"/>
    <lineage>
        <taxon>Eukaryota</taxon>
        <taxon>Metazoa</taxon>
        <taxon>Ecdysozoa</taxon>
        <taxon>Arthropoda</taxon>
        <taxon>Hexapoda</taxon>
        <taxon>Insecta</taxon>
        <taxon>Pterygota</taxon>
        <taxon>Neoptera</taxon>
        <taxon>Endopterygota</taxon>
        <taxon>Diptera</taxon>
        <taxon>Brachycera</taxon>
        <taxon>Muscomorpha</taxon>
        <taxon>Ephydroidea</taxon>
        <taxon>Drosophilidae</taxon>
        <taxon>Drosophila</taxon>
        <taxon>Sophophora</taxon>
    </lineage>
</organism>
<dbReference type="PROSITE" id="PS51292">
    <property type="entry name" value="ZF_RING_CH"/>
    <property type="match status" value="1"/>
</dbReference>
<comment type="subcellular location">
    <subcellularLocation>
        <location evidence="2">Mitochondrion membrane</location>
        <topology evidence="2">Multi-pass membrane protein</topology>
    </subcellularLocation>
    <subcellularLocation>
        <location evidence="3">Mitochondrion outer membrane</location>
    </subcellularLocation>
</comment>
<keyword evidence="10" id="KW-0833">Ubl conjugation pathway</keyword>
<evidence type="ECO:0000256" key="8">
    <source>
        <dbReference type="ARBA" id="ARBA00022723"/>
    </source>
</evidence>
<dbReference type="GO" id="GO:0090141">
    <property type="term" value="P:positive regulation of mitochondrial fission"/>
    <property type="evidence" value="ECO:0000250"/>
    <property type="project" value="FlyBase"/>
</dbReference>
<feature type="transmembrane region" description="Helical" evidence="20">
    <location>
        <begin position="261"/>
        <end position="280"/>
    </location>
</feature>
<dbReference type="VEuPathDB" id="VectorBase:FBgn0029661"/>
<evidence type="ECO:0000256" key="10">
    <source>
        <dbReference type="ARBA" id="ARBA00022786"/>
    </source>
</evidence>
<evidence type="ECO:0000256" key="13">
    <source>
        <dbReference type="ARBA" id="ARBA00022989"/>
    </source>
</evidence>
<dbReference type="EC" id="2.3.2.27" evidence="5"/>
<keyword evidence="24" id="KW-1185">Reference proteome</keyword>
<evidence type="ECO:0000256" key="2">
    <source>
        <dbReference type="ARBA" id="ARBA00004225"/>
    </source>
</evidence>
<keyword evidence="11" id="KW-1000">Mitochondrion outer membrane</keyword>
<gene>
    <name evidence="22" type="primary">Dmel\CG16781</name>
    <name evidence="22 23" type="ORF">CG16781</name>
    <name evidence="22" type="ORF">Dmel_CG16781</name>
</gene>
<comment type="catalytic activity">
    <reaction evidence="1">
        <text>S-ubiquitinyl-[E2 ubiquitin-conjugating enzyme]-L-cysteine + [acceptor protein]-L-lysine = [E2 ubiquitin-conjugating enzyme]-L-cysteine + N(6)-ubiquitinyl-[acceptor protein]-L-lysine.</text>
        <dbReference type="EC" id="2.3.2.27"/>
    </reaction>
</comment>
<keyword evidence="12" id="KW-0862">Zinc</keyword>
<dbReference type="CDD" id="cd16701">
    <property type="entry name" value="RING_CH-C4HC3_MARCH5"/>
    <property type="match status" value="1"/>
</dbReference>
<dbReference type="eggNOG" id="KOG3053">
    <property type="taxonomic scope" value="Eukaryota"/>
</dbReference>
<dbReference type="InterPro" id="IPR011016">
    <property type="entry name" value="Znf_RING-CH"/>
</dbReference>
<dbReference type="BioGRID-ORCS" id="31315">
    <property type="hits" value="0 hits in 1 CRISPR screen"/>
</dbReference>
<evidence type="ECO:0000256" key="6">
    <source>
        <dbReference type="ARBA" id="ARBA00022679"/>
    </source>
</evidence>
<evidence type="ECO:0000256" key="9">
    <source>
        <dbReference type="ARBA" id="ARBA00022771"/>
    </source>
</evidence>
<reference evidence="22 24" key="5">
    <citation type="journal article" date="2002" name="Genome Biol.">
        <title>Heterochromatic sequences in a Drosophila whole-genome shotgun assembly.</title>
        <authorList>
            <person name="Hoskins R.A."/>
            <person name="Smith C.D."/>
            <person name="Carlson J.W."/>
            <person name="Carvalho A.B."/>
            <person name="Halpern A."/>
            <person name="Kaminker J.S."/>
            <person name="Kennedy C."/>
            <person name="Mungall C.J."/>
            <person name="Sullivan B.A."/>
            <person name="Sutton G.G."/>
            <person name="Yasuhara J.C."/>
            <person name="Wakimoto B.T."/>
            <person name="Myers E.W."/>
            <person name="Celniker S.E."/>
            <person name="Rubin G.M."/>
            <person name="Karpen G.H."/>
        </authorList>
    </citation>
    <scope>NUCLEOTIDE SEQUENCE [LARGE SCALE GENOMIC DNA]</scope>
    <source>
        <strain evidence="24">Berkeley</strain>
    </source>
</reference>
<dbReference type="GO" id="GO:0061630">
    <property type="term" value="F:ubiquitin protein ligase activity"/>
    <property type="evidence" value="ECO:0000250"/>
    <property type="project" value="FlyBase"/>
</dbReference>
<evidence type="ECO:0000313" key="24">
    <source>
        <dbReference type="Proteomes" id="UP000000803"/>
    </source>
</evidence>
<evidence type="ECO:0000256" key="15">
    <source>
        <dbReference type="ARBA" id="ARBA00023136"/>
    </source>
</evidence>
<dbReference type="AGR" id="FB:FBgn0029661"/>
<evidence type="ECO:0000256" key="12">
    <source>
        <dbReference type="ARBA" id="ARBA00022833"/>
    </source>
</evidence>
<keyword evidence="8" id="KW-0479">Metal-binding</keyword>
<evidence type="ECO:0000259" key="21">
    <source>
        <dbReference type="PROSITE" id="PS51292"/>
    </source>
</evidence>
<reference evidence="22 24" key="11">
    <citation type="journal article" date="2015" name="Genome Res.">
        <title>The Release 6 reference sequence of the Drosophila melanogaster genome.</title>
        <authorList>
            <person name="Hoskins R.A."/>
            <person name="Carlson J.W."/>
            <person name="Wan K.H."/>
            <person name="Park S."/>
            <person name="Mendez I."/>
            <person name="Galle S.E."/>
            <person name="Booth B.W."/>
            <person name="Pfeiffer B.D."/>
            <person name="George R.A."/>
            <person name="Svirskas R."/>
            <person name="Krzywinski M."/>
            <person name="Schein J."/>
            <person name="Accardo M.C."/>
            <person name="Damia E."/>
            <person name="Messina G."/>
            <person name="Mendez-Lago M."/>
            <person name="de Pablos B."/>
            <person name="Demakova O.V."/>
            <person name="Andreyeva E.N."/>
            <person name="Boldyreva L.V."/>
            <person name="Marra M."/>
            <person name="Carvalho A.B."/>
            <person name="Dimitri P."/>
            <person name="Villasante A."/>
            <person name="Zhimulev I.F."/>
            <person name="Rubin G.M."/>
            <person name="Karpen G.H."/>
            <person name="Celniker S.E."/>
        </authorList>
    </citation>
    <scope>NUCLEOTIDE SEQUENCE [LARGE SCALE GENOMIC DNA]</scope>
    <source>
        <strain evidence="24">Berkeley</strain>
    </source>
</reference>
<evidence type="ECO:0000256" key="17">
    <source>
        <dbReference type="ARBA" id="ARBA00043044"/>
    </source>
</evidence>
<reference evidence="22 24" key="3">
    <citation type="journal article" date="2002" name="Genome Biol.">
        <title>Annotation of the Drosophila melanogaster euchromatic genome: a systematic review.</title>
        <authorList>
            <person name="Misra S."/>
            <person name="Crosby M.A."/>
            <person name="Mungall C.J."/>
            <person name="Matthews B.B."/>
            <person name="Campbell K.S."/>
            <person name="Hradecky P."/>
            <person name="Huang Y."/>
            <person name="Kaminker J.S."/>
            <person name="Millburn G.H."/>
            <person name="Prochnik S.E."/>
            <person name="Smith C.D."/>
            <person name="Tupy J.L."/>
            <person name="Whitfied E.J."/>
            <person name="Bayraktaroglu L."/>
            <person name="Berman B.P."/>
            <person name="Bettencourt B.R."/>
            <person name="Celniker S.E."/>
            <person name="de Grey A.D."/>
            <person name="Drysdale R.A."/>
            <person name="Harris N.L."/>
            <person name="Richter J."/>
            <person name="Russo S."/>
            <person name="Schroeder A.J."/>
            <person name="Shu S.Q."/>
            <person name="Stapleton M."/>
            <person name="Yamada C."/>
            <person name="Ashburner M."/>
            <person name="Gelbart W.M."/>
            <person name="Rubin G.M."/>
            <person name="Lewis S.E."/>
        </authorList>
    </citation>
    <scope>GENOME REANNOTATION</scope>
    <source>
        <strain evidence="24">Berkeley</strain>
    </source>
</reference>